<dbReference type="GeneID" id="94195598"/>
<reference evidence="1 2" key="1">
    <citation type="submission" date="2021-06" db="EMBL/GenBank/DDBJ databases">
        <title>Genome sequence of Babesia caballi.</title>
        <authorList>
            <person name="Yamagishi J."/>
            <person name="Kidaka T."/>
            <person name="Ochi A."/>
        </authorList>
    </citation>
    <scope>NUCLEOTIDE SEQUENCE [LARGE SCALE GENOMIC DNA]</scope>
    <source>
        <strain evidence="1">USDA-D6B2</strain>
    </source>
</reference>
<comment type="caution">
    <text evidence="1">The sequence shown here is derived from an EMBL/GenBank/DDBJ whole genome shotgun (WGS) entry which is preliminary data.</text>
</comment>
<organism evidence="1 2">
    <name type="scientific">Babesia caballi</name>
    <dbReference type="NCBI Taxonomy" id="5871"/>
    <lineage>
        <taxon>Eukaryota</taxon>
        <taxon>Sar</taxon>
        <taxon>Alveolata</taxon>
        <taxon>Apicomplexa</taxon>
        <taxon>Aconoidasida</taxon>
        <taxon>Piroplasmida</taxon>
        <taxon>Babesiidae</taxon>
        <taxon>Babesia</taxon>
    </lineage>
</organism>
<dbReference type="RefSeq" id="XP_067716186.1">
    <property type="nucleotide sequence ID" value="XM_067860085.1"/>
</dbReference>
<dbReference type="Proteomes" id="UP001497744">
    <property type="component" value="Unassembled WGS sequence"/>
</dbReference>
<evidence type="ECO:0000313" key="2">
    <source>
        <dbReference type="Proteomes" id="UP001497744"/>
    </source>
</evidence>
<protein>
    <submittedName>
        <fullName evidence="1">ATP synthase F1 subunit delta</fullName>
    </submittedName>
</protein>
<name>A0AAV4LV47_BABCB</name>
<dbReference type="EMBL" id="BPLF01000003">
    <property type="protein sequence ID" value="GIX64117.1"/>
    <property type="molecule type" value="Genomic_DNA"/>
</dbReference>
<keyword evidence="2" id="KW-1185">Reference proteome</keyword>
<accession>A0AAV4LV47</accession>
<sequence>MPENSSLKARLEQLRDQLQSISDTYSTLSLYLGEVNALSDLVNSDYYDLQHASPETMQRLAEWRAIERSIFHSLKRHAHNQFKSYKETEAKFMERLKTSGERLVTQNNADIRMKVQRFKEGIVAMKYAAEARRRVTHIADFIMTVKAVTGRDAYDYYDNLIILHSLAQWTKEVVRDCARCTSKNPEHFRNEGSSGQIVYANSVLRNILDYCAANTVFDDSAQASLGHQLVEYLLSHPVLPSDDMPKPSLSLKGDEGRSKITYSIFNLLQDLDSGRMEPGKLAPFLQVFRRLGLDLSIPRPIHIYRIQEYYVHTAISQGYLDLIHSTQQGVLQTVSDTLATDLLKSIRSVLKESESSDLDVSSILVALRAAKYMSDSGKKKLLGVWSGLPFVKPYLPKS</sequence>
<evidence type="ECO:0000313" key="1">
    <source>
        <dbReference type="EMBL" id="GIX64117.1"/>
    </source>
</evidence>
<proteinExistence type="predicted"/>
<dbReference type="AlphaFoldDB" id="A0AAV4LV47"/>
<gene>
    <name evidence="1" type="ORF">BcabD6B2_35520</name>
</gene>